<accession>A0A840S1K6</accession>
<sequence length="619" mass="68881">MPPLLPALTALMTLTLSASVAADVQRIEPPHWWVGMQQPQLQLLVQGPGIAARQPSLQAPGVRLKSVQRLGSPNYLVLDLELTPQAKPGWLELRFDGAGQPWTQRYELRQRAPGSAQRQGFGPQDAIYLVVPDRFAQGQASKTLPAHLVEATGTRQDPGARHGGDLAGLRAHLGYIAGMGFTQLWPTPLVENNGERYSYHGYAASDFYAIDPRFGRHADYLALSAEARALGVGLIQDIVLNHIGASHRWMQDLPSPDWVNQWPSYTETSHAHMSLLDPYAAPSDRERFASGWFTQQMPDLNQRHPVVANYLTQMSIWWVEEAGLSGIRTDTYAYSDRDFLARWTARLMAEYPRLNIVGEEWSPHPAVVAYWQRGKTNHDGYRSSLPALMDFPLQGALLAALTETDSHSGGFAKLYEALSHDFLYAAPEQLVLFAGNHDTPRFFSLLKEDPAAAQMALAFMASTRRIPQFFYGDEVLFTSPAQRDDGQVRAPMPGGWAGDVVNAFSGQGLSPAQREMQAFVRRLFNWRKTEPLVHSGQLMQYTPRDGVYVLFRYQPAQKRRLMLVLNKNEGETRLALARFPEMTTGLARVRGALGGAAPQLQDGVLTLPARGAYVLMLDE</sequence>
<protein>
    <submittedName>
        <fullName evidence="5">Glycosidase</fullName>
    </submittedName>
</protein>
<feature type="domain" description="Glycosyl hydrolase family 13 catalytic" evidence="4">
    <location>
        <begin position="129"/>
        <end position="527"/>
    </location>
</feature>
<dbReference type="PANTHER" id="PTHR10357:SF210">
    <property type="entry name" value="MALTODEXTRIN GLUCOSIDASE"/>
    <property type="match status" value="1"/>
</dbReference>
<evidence type="ECO:0000256" key="3">
    <source>
        <dbReference type="SAM" id="SignalP"/>
    </source>
</evidence>
<dbReference type="InterPro" id="IPR017853">
    <property type="entry name" value="GH"/>
</dbReference>
<feature type="signal peptide" evidence="3">
    <location>
        <begin position="1"/>
        <end position="22"/>
    </location>
</feature>
<feature type="chain" id="PRO_5032947974" evidence="3">
    <location>
        <begin position="23"/>
        <end position="619"/>
    </location>
</feature>
<dbReference type="GO" id="GO:0005975">
    <property type="term" value="P:carbohydrate metabolic process"/>
    <property type="evidence" value="ECO:0007669"/>
    <property type="project" value="InterPro"/>
</dbReference>
<dbReference type="CDD" id="cd11340">
    <property type="entry name" value="AmyAc_bac_CMD_like_3"/>
    <property type="match status" value="1"/>
</dbReference>
<dbReference type="Pfam" id="PF00128">
    <property type="entry name" value="Alpha-amylase"/>
    <property type="match status" value="1"/>
</dbReference>
<keyword evidence="1" id="KW-0378">Hydrolase</keyword>
<dbReference type="SMART" id="SM00642">
    <property type="entry name" value="Aamy"/>
    <property type="match status" value="1"/>
</dbReference>
<dbReference type="EMBL" id="JACHHO010000001">
    <property type="protein sequence ID" value="MBB5202744.1"/>
    <property type="molecule type" value="Genomic_DNA"/>
</dbReference>
<dbReference type="InterPro" id="IPR013780">
    <property type="entry name" value="Glyco_hydro_b"/>
</dbReference>
<dbReference type="AlphaFoldDB" id="A0A840S1K6"/>
<evidence type="ECO:0000313" key="5">
    <source>
        <dbReference type="EMBL" id="MBB5202744.1"/>
    </source>
</evidence>
<evidence type="ECO:0000259" key="4">
    <source>
        <dbReference type="SMART" id="SM00642"/>
    </source>
</evidence>
<dbReference type="InterPro" id="IPR013783">
    <property type="entry name" value="Ig-like_fold"/>
</dbReference>
<dbReference type="Pfam" id="PF10438">
    <property type="entry name" value="Cyc-maltodext_C"/>
    <property type="match status" value="1"/>
</dbReference>
<gene>
    <name evidence="5" type="ORF">HNQ51_000037</name>
</gene>
<keyword evidence="6" id="KW-1185">Reference proteome</keyword>
<dbReference type="Proteomes" id="UP000554837">
    <property type="component" value="Unassembled WGS sequence"/>
</dbReference>
<keyword evidence="2 5" id="KW-0326">Glycosidase</keyword>
<comment type="caution">
    <text evidence="5">The sequence shown here is derived from an EMBL/GenBank/DDBJ whole genome shotgun (WGS) entry which is preliminary data.</text>
</comment>
<proteinExistence type="predicted"/>
<dbReference type="Pfam" id="PF09087">
    <property type="entry name" value="Cyc-maltodext_N"/>
    <property type="match status" value="1"/>
</dbReference>
<reference evidence="5 6" key="1">
    <citation type="submission" date="2020-08" db="EMBL/GenBank/DDBJ databases">
        <title>Genomic Encyclopedia of Type Strains, Phase IV (KMG-IV): sequencing the most valuable type-strain genomes for metagenomic binning, comparative biology and taxonomic classification.</title>
        <authorList>
            <person name="Goeker M."/>
        </authorList>
    </citation>
    <scope>NUCLEOTIDE SEQUENCE [LARGE SCALE GENOMIC DNA]</scope>
    <source>
        <strain evidence="5 6">DSM 23958</strain>
    </source>
</reference>
<dbReference type="Gene3D" id="2.60.40.10">
    <property type="entry name" value="Immunoglobulins"/>
    <property type="match status" value="1"/>
</dbReference>
<dbReference type="Gene3D" id="3.20.20.80">
    <property type="entry name" value="Glycosidases"/>
    <property type="match status" value="1"/>
</dbReference>
<dbReference type="InterPro" id="IPR006047">
    <property type="entry name" value="GH13_cat_dom"/>
</dbReference>
<evidence type="ECO:0000313" key="6">
    <source>
        <dbReference type="Proteomes" id="UP000554837"/>
    </source>
</evidence>
<dbReference type="InterPro" id="IPR014756">
    <property type="entry name" value="Ig_E-set"/>
</dbReference>
<dbReference type="OrthoDB" id="9761577at2"/>
<organism evidence="5 6">
    <name type="scientific">Inhella inkyongensis</name>
    <dbReference type="NCBI Taxonomy" id="392593"/>
    <lineage>
        <taxon>Bacteria</taxon>
        <taxon>Pseudomonadati</taxon>
        <taxon>Pseudomonadota</taxon>
        <taxon>Betaproteobacteria</taxon>
        <taxon>Burkholderiales</taxon>
        <taxon>Sphaerotilaceae</taxon>
        <taxon>Inhella</taxon>
    </lineage>
</organism>
<keyword evidence="3" id="KW-0732">Signal</keyword>
<dbReference type="GO" id="GO:0016798">
    <property type="term" value="F:hydrolase activity, acting on glycosyl bonds"/>
    <property type="evidence" value="ECO:0007669"/>
    <property type="project" value="UniProtKB-KW"/>
</dbReference>
<dbReference type="Gene3D" id="2.60.40.1180">
    <property type="entry name" value="Golgi alpha-mannosidase II"/>
    <property type="match status" value="1"/>
</dbReference>
<name>A0A840S1K6_9BURK</name>
<dbReference type="SUPFAM" id="SSF51445">
    <property type="entry name" value="(Trans)glycosidases"/>
    <property type="match status" value="1"/>
</dbReference>
<dbReference type="InterPro" id="IPR019492">
    <property type="entry name" value="Cyclo-malto-dextrinase_C"/>
</dbReference>
<evidence type="ECO:0000256" key="1">
    <source>
        <dbReference type="ARBA" id="ARBA00022801"/>
    </source>
</evidence>
<dbReference type="RefSeq" id="WP_138858154.1">
    <property type="nucleotide sequence ID" value="NZ_CP040709.1"/>
</dbReference>
<dbReference type="InterPro" id="IPR015171">
    <property type="entry name" value="Cyc-maltodext_N"/>
</dbReference>
<evidence type="ECO:0000256" key="2">
    <source>
        <dbReference type="ARBA" id="ARBA00023295"/>
    </source>
</evidence>
<dbReference type="SUPFAM" id="SSF81296">
    <property type="entry name" value="E set domains"/>
    <property type="match status" value="1"/>
</dbReference>
<dbReference type="PANTHER" id="PTHR10357">
    <property type="entry name" value="ALPHA-AMYLASE FAMILY MEMBER"/>
    <property type="match status" value="1"/>
</dbReference>